<evidence type="ECO:0000313" key="4">
    <source>
        <dbReference type="Proteomes" id="UP000220102"/>
    </source>
</evidence>
<feature type="domain" description="Thioredoxin" evidence="2">
    <location>
        <begin position="97"/>
        <end position="301"/>
    </location>
</feature>
<keyword evidence="4" id="KW-1185">Reference proteome</keyword>
<dbReference type="InterPro" id="IPR051470">
    <property type="entry name" value="Thiol:disulfide_interchange"/>
</dbReference>
<feature type="signal peptide" evidence="1">
    <location>
        <begin position="1"/>
        <end position="20"/>
    </location>
</feature>
<dbReference type="PANTHER" id="PTHR35272">
    <property type="entry name" value="THIOL:DISULFIDE INTERCHANGE PROTEIN DSBC-RELATED"/>
    <property type="match status" value="1"/>
</dbReference>
<dbReference type="SUPFAM" id="SSF52833">
    <property type="entry name" value="Thioredoxin-like"/>
    <property type="match status" value="1"/>
</dbReference>
<dbReference type="AlphaFoldDB" id="A0A2A8CZW2"/>
<dbReference type="InterPro" id="IPR013766">
    <property type="entry name" value="Thioredoxin_domain"/>
</dbReference>
<keyword evidence="1" id="KW-0732">Signal</keyword>
<dbReference type="Gene3D" id="3.40.30.10">
    <property type="entry name" value="Glutaredoxin"/>
    <property type="match status" value="1"/>
</dbReference>
<dbReference type="OrthoDB" id="117402at2"/>
<dbReference type="RefSeq" id="WP_098074404.1">
    <property type="nucleotide sequence ID" value="NZ_PDEQ01000002.1"/>
</dbReference>
<name>A0A2A8CZW2_9BACT</name>
<dbReference type="Proteomes" id="UP000220102">
    <property type="component" value="Unassembled WGS sequence"/>
</dbReference>
<proteinExistence type="predicted"/>
<organism evidence="3 4">
    <name type="scientific">Longibacter salinarum</name>
    <dbReference type="NCBI Taxonomy" id="1850348"/>
    <lineage>
        <taxon>Bacteria</taxon>
        <taxon>Pseudomonadati</taxon>
        <taxon>Rhodothermota</taxon>
        <taxon>Rhodothermia</taxon>
        <taxon>Rhodothermales</taxon>
        <taxon>Salisaetaceae</taxon>
        <taxon>Longibacter</taxon>
    </lineage>
</organism>
<protein>
    <recommendedName>
        <fullName evidence="2">Thioredoxin domain-containing protein</fullName>
    </recommendedName>
</protein>
<evidence type="ECO:0000313" key="3">
    <source>
        <dbReference type="EMBL" id="PEN14225.1"/>
    </source>
</evidence>
<reference evidence="3 4" key="1">
    <citation type="submission" date="2017-10" db="EMBL/GenBank/DDBJ databases">
        <title>Draft genome of Longibacter Salinarum.</title>
        <authorList>
            <person name="Goh K.M."/>
            <person name="Shamsir M.S."/>
            <person name="Lim S.W."/>
        </authorList>
    </citation>
    <scope>NUCLEOTIDE SEQUENCE [LARGE SCALE GENOMIC DNA]</scope>
    <source>
        <strain evidence="3 4">KCTC 52045</strain>
    </source>
</reference>
<dbReference type="PROSITE" id="PS51257">
    <property type="entry name" value="PROKAR_LIPOPROTEIN"/>
    <property type="match status" value="1"/>
</dbReference>
<accession>A0A2A8CZW2</accession>
<dbReference type="Pfam" id="PF13462">
    <property type="entry name" value="Thioredoxin_4"/>
    <property type="match status" value="1"/>
</dbReference>
<dbReference type="InterPro" id="IPR012336">
    <property type="entry name" value="Thioredoxin-like_fold"/>
</dbReference>
<dbReference type="InterPro" id="IPR036249">
    <property type="entry name" value="Thioredoxin-like_sf"/>
</dbReference>
<gene>
    <name evidence="3" type="ORF">CRI94_04075</name>
</gene>
<dbReference type="EMBL" id="PDEQ01000002">
    <property type="protein sequence ID" value="PEN14225.1"/>
    <property type="molecule type" value="Genomic_DNA"/>
</dbReference>
<evidence type="ECO:0000259" key="2">
    <source>
        <dbReference type="PROSITE" id="PS51352"/>
    </source>
</evidence>
<dbReference type="PANTHER" id="PTHR35272:SF3">
    <property type="entry name" value="THIOL:DISULFIDE INTERCHANGE PROTEIN DSBC"/>
    <property type="match status" value="1"/>
</dbReference>
<feature type="chain" id="PRO_5013355226" description="Thioredoxin domain-containing protein" evidence="1">
    <location>
        <begin position="21"/>
        <end position="302"/>
    </location>
</feature>
<sequence>MSRFAVVAFCVVFASSLLMGCGASDSSPEVNEQKILANLRLEIPQVRDADSLRIDSLKESQVDGFYQGELVVNNRNRVYVMIRKDESEALLLAGPPLDIGRTAEEMQASKEDQQRERADLLKNASQGMPALGPDEAPVTMLEFSDFQCPYCARATSMVEELHNRYPDQLRIVFMHFPLSSHEWARPAAVAAQCAARQSEDAFWTLHDFYFANQDVFTPKNVVPQSEEQLADATIDLQQWRACATDRQSDVHRSVVKQVNASLEAGKQAGVTGTPSFFVNGEKVQGARSVDALAQKIEAAAGN</sequence>
<dbReference type="PROSITE" id="PS51352">
    <property type="entry name" value="THIOREDOXIN_2"/>
    <property type="match status" value="1"/>
</dbReference>
<comment type="caution">
    <text evidence="3">The sequence shown here is derived from an EMBL/GenBank/DDBJ whole genome shotgun (WGS) entry which is preliminary data.</text>
</comment>
<evidence type="ECO:0000256" key="1">
    <source>
        <dbReference type="SAM" id="SignalP"/>
    </source>
</evidence>